<name>A0A1H7B4H4_9BACT</name>
<gene>
    <name evidence="1" type="ORF">SAMN04487995_5957</name>
</gene>
<organism evidence="1 2">
    <name type="scientific">Dyadobacter koreensis</name>
    <dbReference type="NCBI Taxonomy" id="408657"/>
    <lineage>
        <taxon>Bacteria</taxon>
        <taxon>Pseudomonadati</taxon>
        <taxon>Bacteroidota</taxon>
        <taxon>Cytophagia</taxon>
        <taxon>Cytophagales</taxon>
        <taxon>Spirosomataceae</taxon>
        <taxon>Dyadobacter</taxon>
    </lineage>
</organism>
<evidence type="ECO:0000313" key="2">
    <source>
        <dbReference type="Proteomes" id="UP000199532"/>
    </source>
</evidence>
<accession>A0A1H7B4H4</accession>
<sequence length="75" mass="8773">MNQIIHEDLYTNCPDFTAGPMHRHFCIHTTNSMSNLYSCIFHTEEIRYLWFSLIGKQIPSILEPFPDITVDEIGE</sequence>
<keyword evidence="2" id="KW-1185">Reference proteome</keyword>
<protein>
    <submittedName>
        <fullName evidence="1">Uncharacterized protein</fullName>
    </submittedName>
</protein>
<proteinExistence type="predicted"/>
<dbReference type="Proteomes" id="UP000199532">
    <property type="component" value="Unassembled WGS sequence"/>
</dbReference>
<evidence type="ECO:0000313" key="1">
    <source>
        <dbReference type="EMBL" id="SEJ69160.1"/>
    </source>
</evidence>
<dbReference type="EMBL" id="FNXY01000011">
    <property type="protein sequence ID" value="SEJ69160.1"/>
    <property type="molecule type" value="Genomic_DNA"/>
</dbReference>
<dbReference type="AlphaFoldDB" id="A0A1H7B4H4"/>
<reference evidence="1 2" key="1">
    <citation type="submission" date="2016-10" db="EMBL/GenBank/DDBJ databases">
        <authorList>
            <person name="de Groot N.N."/>
        </authorList>
    </citation>
    <scope>NUCLEOTIDE SEQUENCE [LARGE SCALE GENOMIC DNA]</scope>
    <source>
        <strain evidence="1 2">DSM 19938</strain>
    </source>
</reference>